<dbReference type="InterPro" id="IPR011059">
    <property type="entry name" value="Metal-dep_hydrolase_composite"/>
</dbReference>
<dbReference type="InterPro" id="IPR033932">
    <property type="entry name" value="YtcJ-like"/>
</dbReference>
<feature type="domain" description="Amidohydrolase 3" evidence="2">
    <location>
        <begin position="45"/>
        <end position="552"/>
    </location>
</feature>
<dbReference type="PANTHER" id="PTHR22642:SF2">
    <property type="entry name" value="PROTEIN LONG AFTER FAR-RED 3"/>
    <property type="match status" value="1"/>
</dbReference>
<sequence>MDTVFVNGSVFDGASHRPGLSVGVRAGRIAAVGADLTELTGPRTEVVDLAGGLLVPGFVDAHVHPVQGGLERARCDLSPISGREAYLSTITAYAAAHPEVEWILGGGWHQPDFPGGTPLAADLDLAVSDRPALLVNADHHGAWVNSRALELAGVDASTPDPPDGRIERGPDGSPTGTLHEGAMELVGRLVPETTHAEQVAALVDAQAYLHSFGITGWQDAILGEYVGLTDATPAYVELARDGRLTARVVGALWWQREFGAEQIPGLLARREALQYERFRIASVKIMQDGIAENFTAGMLDPYCTNSDPVPPARSGDGCGCRTGNAGLSFVDPIALREHVTSLDAAGFQVHVHAIGDRAVREALDAFEAARAANGDSDLRHHIAHLQVIHPDDVGRFAALGVAANMQALWAVYERQMVDLTIPFLGPERTTWQYRFGDLARSGARLVAGSDWPVSTPDPLAAVHVAVNRRAPAEHADGEYEAFLPEQALDLATALAAYTSGSAWVNHADDTGRIEVGALADLAVLDRDPFTGPAEEIAAARVQATYVEGKAVFGG</sequence>
<dbReference type="CDD" id="cd01300">
    <property type="entry name" value="YtcJ_like"/>
    <property type="match status" value="1"/>
</dbReference>
<dbReference type="SUPFAM" id="SSF51338">
    <property type="entry name" value="Composite domain of metallo-dependent hydrolases"/>
    <property type="match status" value="1"/>
</dbReference>
<accession>A0ABN2CVJ2</accession>
<evidence type="ECO:0000259" key="2">
    <source>
        <dbReference type="Pfam" id="PF07969"/>
    </source>
</evidence>
<dbReference type="Gene3D" id="3.20.20.140">
    <property type="entry name" value="Metal-dependent hydrolases"/>
    <property type="match status" value="1"/>
</dbReference>
<dbReference type="Gene3D" id="3.10.310.70">
    <property type="match status" value="1"/>
</dbReference>
<protein>
    <submittedName>
        <fullName evidence="3">Amidohydrolase</fullName>
    </submittedName>
</protein>
<dbReference type="InterPro" id="IPR013108">
    <property type="entry name" value="Amidohydro_3"/>
</dbReference>
<evidence type="ECO:0000313" key="4">
    <source>
        <dbReference type="Proteomes" id="UP001500393"/>
    </source>
</evidence>
<dbReference type="InterPro" id="IPR032466">
    <property type="entry name" value="Metal_Hydrolase"/>
</dbReference>
<dbReference type="PANTHER" id="PTHR22642">
    <property type="entry name" value="IMIDAZOLONEPROPIONASE"/>
    <property type="match status" value="1"/>
</dbReference>
<organism evidence="3 4">
    <name type="scientific">Kribbella sancticallisti</name>
    <dbReference type="NCBI Taxonomy" id="460087"/>
    <lineage>
        <taxon>Bacteria</taxon>
        <taxon>Bacillati</taxon>
        <taxon>Actinomycetota</taxon>
        <taxon>Actinomycetes</taxon>
        <taxon>Propionibacteriales</taxon>
        <taxon>Kribbellaceae</taxon>
        <taxon>Kribbella</taxon>
    </lineage>
</organism>
<reference evidence="3 4" key="1">
    <citation type="journal article" date="2019" name="Int. J. Syst. Evol. Microbiol.">
        <title>The Global Catalogue of Microorganisms (GCM) 10K type strain sequencing project: providing services to taxonomists for standard genome sequencing and annotation.</title>
        <authorList>
            <consortium name="The Broad Institute Genomics Platform"/>
            <consortium name="The Broad Institute Genome Sequencing Center for Infectious Disease"/>
            <person name="Wu L."/>
            <person name="Ma J."/>
        </authorList>
    </citation>
    <scope>NUCLEOTIDE SEQUENCE [LARGE SCALE GENOMIC DNA]</scope>
    <source>
        <strain evidence="3 4">JCM 14969</strain>
    </source>
</reference>
<dbReference type="Pfam" id="PF07969">
    <property type="entry name" value="Amidohydro_3"/>
    <property type="match status" value="1"/>
</dbReference>
<evidence type="ECO:0000313" key="3">
    <source>
        <dbReference type="EMBL" id="GAA1563457.1"/>
    </source>
</evidence>
<gene>
    <name evidence="3" type="ORF">GCM10009789_15680</name>
</gene>
<dbReference type="EMBL" id="BAAAOS010000017">
    <property type="protein sequence ID" value="GAA1563457.1"/>
    <property type="molecule type" value="Genomic_DNA"/>
</dbReference>
<dbReference type="SUPFAM" id="SSF51556">
    <property type="entry name" value="Metallo-dependent hydrolases"/>
    <property type="match status" value="1"/>
</dbReference>
<keyword evidence="4" id="KW-1185">Reference proteome</keyword>
<proteinExistence type="predicted"/>
<name>A0ABN2CVJ2_9ACTN</name>
<dbReference type="Proteomes" id="UP001500393">
    <property type="component" value="Unassembled WGS sequence"/>
</dbReference>
<comment type="caution">
    <text evidence="3">The sequence shown here is derived from an EMBL/GenBank/DDBJ whole genome shotgun (WGS) entry which is preliminary data.</text>
</comment>
<dbReference type="RefSeq" id="WP_344211360.1">
    <property type="nucleotide sequence ID" value="NZ_BAAAOS010000017.1"/>
</dbReference>
<feature type="region of interest" description="Disordered" evidence="1">
    <location>
        <begin position="156"/>
        <end position="177"/>
    </location>
</feature>
<dbReference type="Gene3D" id="2.30.40.10">
    <property type="entry name" value="Urease, subunit C, domain 1"/>
    <property type="match status" value="1"/>
</dbReference>
<evidence type="ECO:0000256" key="1">
    <source>
        <dbReference type="SAM" id="MobiDB-lite"/>
    </source>
</evidence>